<dbReference type="Gene3D" id="3.40.50.300">
    <property type="entry name" value="P-loop containing nucleotide triphosphate hydrolases"/>
    <property type="match status" value="1"/>
</dbReference>
<dbReference type="PANTHER" id="PTHR41287:SF1">
    <property type="entry name" value="PROTEIN YMFN"/>
    <property type="match status" value="1"/>
</dbReference>
<dbReference type="EMBL" id="AHBW01000061">
    <property type="protein sequence ID" value="EHK80862.1"/>
    <property type="molecule type" value="Genomic_DNA"/>
</dbReference>
<reference evidence="2 3" key="1">
    <citation type="submission" date="2011-12" db="EMBL/GenBank/DDBJ databases">
        <authorList>
            <person name="Kriszt B."/>
            <person name="Tancsics A."/>
            <person name="Cserhati M."/>
            <person name="Toth A."/>
            <person name="Nagy I."/>
            <person name="Horvath B."/>
            <person name="Tamura T."/>
            <person name="Kukolya J."/>
            <person name="Szoboszlay S."/>
        </authorList>
    </citation>
    <scope>NUCLEOTIDE SEQUENCE [LARGE SCALE GENOMIC DNA]</scope>
    <source>
        <strain evidence="2 3">AK37</strain>
    </source>
</reference>
<proteinExistence type="predicted"/>
<dbReference type="Proteomes" id="UP000005064">
    <property type="component" value="Unassembled WGS sequence"/>
</dbReference>
<evidence type="ECO:0000313" key="3">
    <source>
        <dbReference type="Proteomes" id="UP000005064"/>
    </source>
</evidence>
<feature type="domain" description="Terminase large subunit-like ATPase" evidence="1">
    <location>
        <begin position="89"/>
        <end position="243"/>
    </location>
</feature>
<sequence length="508" mass="56136">MTAVVEAPPVDPMAALEAEFAALTGDEPWMPAHYTKPIENPDYREGLALILLAEIMFRFEANEDTRLDIWQKWLIREILQRYPAGHPRAGQLVYRQAIVSMGRQNGKTVLGAVFALYGLILMVRRAPEVISIAARVDQAKNLYKKVRFCIETVPALQERFRPAGRAGITSRVSSKPASYEVKASDGDGLQSFSGCLMLLDELHLLKPEAWWALVLGSSAQAKALVAGFTTAGDDNSKLLKELYSIGMEAVNQTDGHNDRVGFFLWTADPALELYDPLALIQANPAIACGRISLEDELRDGKSMQESEYRRYRRNEFVSVENTWMALAAWRSAGGSGIPAGRYPIIVSFARTRGSWDRVAVFASTRIGDVVYVERVATLQYGDTEWLERVCLELAKHHTVEKFVTDSDTMRPTIIALGQQHGLPAEYLTRGNIANATATVHSMVKTGRLIHDQDPELSAQIPKAVTVNSGAGVVLDMTKSLGDIESVYAMVMGAFMAEQQKEVVPNSIF</sequence>
<dbReference type="PANTHER" id="PTHR41287">
    <property type="match status" value="1"/>
</dbReference>
<organism evidence="2 3">
    <name type="scientific">Rhodococcus pyridinivorans AK37</name>
    <dbReference type="NCBI Taxonomy" id="1114960"/>
    <lineage>
        <taxon>Bacteria</taxon>
        <taxon>Bacillati</taxon>
        <taxon>Actinomycetota</taxon>
        <taxon>Actinomycetes</taxon>
        <taxon>Mycobacteriales</taxon>
        <taxon>Nocardiaceae</taxon>
        <taxon>Rhodococcus</taxon>
    </lineage>
</organism>
<dbReference type="PATRIC" id="fig|1114960.4.peg.4533"/>
<dbReference type="InterPro" id="IPR046461">
    <property type="entry name" value="TerL_ATPase"/>
</dbReference>
<comment type="caution">
    <text evidence="2">The sequence shown here is derived from an EMBL/GenBank/DDBJ whole genome shotgun (WGS) entry which is preliminary data.</text>
</comment>
<protein>
    <submittedName>
        <fullName evidence="2">Phage terminase family protein</fullName>
    </submittedName>
</protein>
<dbReference type="RefSeq" id="WP_006554345.1">
    <property type="nucleotide sequence ID" value="NZ_AHBW01000061.1"/>
</dbReference>
<evidence type="ECO:0000313" key="2">
    <source>
        <dbReference type="EMBL" id="EHK80862.1"/>
    </source>
</evidence>
<dbReference type="InterPro" id="IPR027417">
    <property type="entry name" value="P-loop_NTPase"/>
</dbReference>
<dbReference type="InterPro" id="IPR005021">
    <property type="entry name" value="Terminase_largesu-like"/>
</dbReference>
<dbReference type="Pfam" id="PF03354">
    <property type="entry name" value="TerL_ATPase"/>
    <property type="match status" value="1"/>
</dbReference>
<gene>
    <name evidence="2" type="ORF">AK37_22221</name>
</gene>
<accession>H0JXG7</accession>
<name>H0JXG7_9NOCA</name>
<dbReference type="AlphaFoldDB" id="H0JXG7"/>
<evidence type="ECO:0000259" key="1">
    <source>
        <dbReference type="Pfam" id="PF03354"/>
    </source>
</evidence>